<organism evidence="1 2">
    <name type="scientific">Mesobacillus selenatarsenatis</name>
    <dbReference type="NCBI Taxonomy" id="388741"/>
    <lineage>
        <taxon>Bacteria</taxon>
        <taxon>Bacillati</taxon>
        <taxon>Bacillota</taxon>
        <taxon>Bacilli</taxon>
        <taxon>Bacillales</taxon>
        <taxon>Bacillaceae</taxon>
        <taxon>Mesobacillus</taxon>
    </lineage>
</organism>
<comment type="caution">
    <text evidence="1">The sequence shown here is derived from an EMBL/GenBank/DDBJ whole genome shotgun (WGS) entry which is preliminary data.</text>
</comment>
<sequence>MKIEVGYLPRNYIKDQPDFSGHFPFDIDGEYKYLVEINHCELDPTVFYSDWMKELNQFPIYAVVTLDLYNQEEINGLIERYKIECSVFLIGNEAYNKFILRNEEQFRALLPYFYASGSMNDLAVWSLKKDIFSSDRRKVATIFRRKTMDLLVATFEKDTTLCWISYDGDALGIISNHQIFRTMADIEKTLQKGVEMNVVEYEGADHEIE</sequence>
<evidence type="ECO:0000313" key="1">
    <source>
        <dbReference type="EMBL" id="NKE03967.1"/>
    </source>
</evidence>
<dbReference type="EMBL" id="JAAVUM010000001">
    <property type="protein sequence ID" value="NKE03967.1"/>
    <property type="molecule type" value="Genomic_DNA"/>
</dbReference>
<dbReference type="RefSeq" id="WP_167830501.1">
    <property type="nucleotide sequence ID" value="NZ_JAAVUM010000001.1"/>
</dbReference>
<gene>
    <name evidence="1" type="ORF">GWK17_00520</name>
</gene>
<protein>
    <submittedName>
        <fullName evidence="1">Uncharacterized protein</fullName>
    </submittedName>
</protein>
<name>A0A846TEW6_9BACI</name>
<accession>A0A846TEW6</accession>
<evidence type="ECO:0000313" key="2">
    <source>
        <dbReference type="Proteomes" id="UP000587942"/>
    </source>
</evidence>
<reference evidence="1 2" key="1">
    <citation type="submission" date="2020-03" db="EMBL/GenBank/DDBJ databases">
        <authorList>
            <person name="Sun Q."/>
        </authorList>
    </citation>
    <scope>NUCLEOTIDE SEQUENCE [LARGE SCALE GENOMIC DNA]</scope>
    <source>
        <strain evidence="1 2">KACC 21451</strain>
    </source>
</reference>
<proteinExistence type="predicted"/>
<dbReference type="Proteomes" id="UP000587942">
    <property type="component" value="Unassembled WGS sequence"/>
</dbReference>
<dbReference type="AlphaFoldDB" id="A0A846TEW6"/>